<dbReference type="InterPro" id="IPR001034">
    <property type="entry name" value="DeoR_HTH"/>
</dbReference>
<dbReference type="SMART" id="SM01134">
    <property type="entry name" value="DeoRC"/>
    <property type="match status" value="1"/>
</dbReference>
<dbReference type="SUPFAM" id="SSF100950">
    <property type="entry name" value="NagB/RpiA/CoA transferase-like"/>
    <property type="match status" value="1"/>
</dbReference>
<evidence type="ECO:0000256" key="1">
    <source>
        <dbReference type="ARBA" id="ARBA00023015"/>
    </source>
</evidence>
<dbReference type="GO" id="GO:0003677">
    <property type="term" value="F:DNA binding"/>
    <property type="evidence" value="ECO:0007669"/>
    <property type="project" value="UniProtKB-KW"/>
</dbReference>
<dbReference type="PROSITE" id="PS51000">
    <property type="entry name" value="HTH_DEOR_2"/>
    <property type="match status" value="1"/>
</dbReference>
<dbReference type="AlphaFoldDB" id="A0A1Q9ANM8"/>
<keyword evidence="1" id="KW-0805">Transcription regulation</keyword>
<dbReference type="Pfam" id="PF08220">
    <property type="entry name" value="HTH_DeoR"/>
    <property type="match status" value="1"/>
</dbReference>
<keyword evidence="2" id="KW-0238">DNA-binding</keyword>
<dbReference type="Pfam" id="PF00455">
    <property type="entry name" value="DeoRC"/>
    <property type="match status" value="1"/>
</dbReference>
<dbReference type="SUPFAM" id="SSF46785">
    <property type="entry name" value="Winged helix' DNA-binding domain"/>
    <property type="match status" value="1"/>
</dbReference>
<gene>
    <name evidence="5" type="ORF">BJF92_21175</name>
</gene>
<dbReference type="PANTHER" id="PTHR30363">
    <property type="entry name" value="HTH-TYPE TRANSCRIPTIONAL REGULATOR SRLR-RELATED"/>
    <property type="match status" value="1"/>
</dbReference>
<evidence type="ECO:0000313" key="6">
    <source>
        <dbReference type="Proteomes" id="UP000186143"/>
    </source>
</evidence>
<dbReference type="Proteomes" id="UP000186143">
    <property type="component" value="Unassembled WGS sequence"/>
</dbReference>
<dbReference type="EMBL" id="MKIO01000020">
    <property type="protein sequence ID" value="OLP57022.1"/>
    <property type="molecule type" value="Genomic_DNA"/>
</dbReference>
<evidence type="ECO:0000256" key="3">
    <source>
        <dbReference type="ARBA" id="ARBA00023163"/>
    </source>
</evidence>
<reference evidence="5 6" key="1">
    <citation type="submission" date="2016-09" db="EMBL/GenBank/DDBJ databases">
        <title>Rhizobium sp. nov., a novel species isolated from the rice rhizosphere.</title>
        <authorList>
            <person name="Zhao J."/>
            <person name="Zhang X."/>
        </authorList>
    </citation>
    <scope>NUCLEOTIDE SEQUENCE [LARGE SCALE GENOMIC DNA]</scope>
    <source>
        <strain evidence="5 6">MH17</strain>
    </source>
</reference>
<dbReference type="STRING" id="1672749.BJF92_21175"/>
<feature type="domain" description="HTH deoR-type" evidence="4">
    <location>
        <begin position="3"/>
        <end position="58"/>
    </location>
</feature>
<keyword evidence="3" id="KW-0804">Transcription</keyword>
<dbReference type="Gene3D" id="1.10.10.10">
    <property type="entry name" value="Winged helix-like DNA-binding domain superfamily/Winged helix DNA-binding domain"/>
    <property type="match status" value="1"/>
</dbReference>
<dbReference type="OrthoDB" id="31600at2"/>
<dbReference type="InterPro" id="IPR036390">
    <property type="entry name" value="WH_DNA-bd_sf"/>
</dbReference>
<dbReference type="InterPro" id="IPR050313">
    <property type="entry name" value="Carb_Metab_HTH_regulators"/>
</dbReference>
<dbReference type="PRINTS" id="PR00037">
    <property type="entry name" value="HTHLACR"/>
</dbReference>
<proteinExistence type="predicted"/>
<evidence type="ECO:0000259" key="4">
    <source>
        <dbReference type="PROSITE" id="PS51000"/>
    </source>
</evidence>
<dbReference type="InterPro" id="IPR037171">
    <property type="entry name" value="NagB/RpiA_transferase-like"/>
</dbReference>
<dbReference type="InterPro" id="IPR036388">
    <property type="entry name" value="WH-like_DNA-bd_sf"/>
</dbReference>
<evidence type="ECO:0000256" key="2">
    <source>
        <dbReference type="ARBA" id="ARBA00023125"/>
    </source>
</evidence>
<name>A0A1Q9ANM8_9HYPH</name>
<accession>A0A1Q9ANM8</accession>
<dbReference type="RefSeq" id="WP_075633376.1">
    <property type="nucleotide sequence ID" value="NZ_MKIO01000020.1"/>
</dbReference>
<dbReference type="GO" id="GO:0003700">
    <property type="term" value="F:DNA-binding transcription factor activity"/>
    <property type="evidence" value="ECO:0007669"/>
    <property type="project" value="InterPro"/>
</dbReference>
<comment type="caution">
    <text evidence="5">The sequence shown here is derived from an EMBL/GenBank/DDBJ whole genome shotgun (WGS) entry which is preliminary data.</text>
</comment>
<dbReference type="PANTHER" id="PTHR30363:SF55">
    <property type="entry name" value="HTH-TYPE TRANSCRIPTIONAL REGULATOR ULAR"/>
    <property type="match status" value="1"/>
</dbReference>
<organism evidence="5 6">
    <name type="scientific">Xaviernesmea rhizosphaerae</name>
    <dbReference type="NCBI Taxonomy" id="1672749"/>
    <lineage>
        <taxon>Bacteria</taxon>
        <taxon>Pseudomonadati</taxon>
        <taxon>Pseudomonadota</taxon>
        <taxon>Alphaproteobacteria</taxon>
        <taxon>Hyphomicrobiales</taxon>
        <taxon>Rhizobiaceae</taxon>
        <taxon>Rhizobium/Agrobacterium group</taxon>
        <taxon>Xaviernesmea</taxon>
    </lineage>
</organism>
<dbReference type="SMART" id="SM00420">
    <property type="entry name" value="HTH_DEOR"/>
    <property type="match status" value="1"/>
</dbReference>
<protein>
    <submittedName>
        <fullName evidence="5">DeoR family transcriptional regulator</fullName>
    </submittedName>
</protein>
<sequence length="264" mass="28656">MKREDRKQAIVNWLIENRTADLDALAARFSVSRMTVHRDLDDLERAGILRKMRGGATIEPGTQFESDFSIRELQETETKRAIARAALDEVEPGMSVIVNDGSMAAVLGARLCEKRPLTVITNNAAVLETLKAARDITLMAPGGVYSPKFNAYLGLMAEEALGRLSADLAFISAPAVSSAGAHHMDEAVVRSKRAMMGAARRCCLLVNHRRFGRTALHHLARLDGFDTIITDRAPPEDVRAALVTAGTRLIIAPPETAEADTAQA</sequence>
<dbReference type="InterPro" id="IPR014036">
    <property type="entry name" value="DeoR-like_C"/>
</dbReference>
<evidence type="ECO:0000313" key="5">
    <source>
        <dbReference type="EMBL" id="OLP57022.1"/>
    </source>
</evidence>
<dbReference type="InterPro" id="IPR018356">
    <property type="entry name" value="Tscrpt_reg_HTH_DeoR_CS"/>
</dbReference>
<dbReference type="PROSITE" id="PS00894">
    <property type="entry name" value="HTH_DEOR_1"/>
    <property type="match status" value="1"/>
</dbReference>